<comment type="caution">
    <text evidence="5">The sequence shown here is derived from an EMBL/GenBank/DDBJ whole genome shotgun (WGS) entry which is preliminary data.</text>
</comment>
<dbReference type="Gene3D" id="3.40.50.300">
    <property type="entry name" value="P-loop containing nucleotide triphosphate hydrolases"/>
    <property type="match status" value="1"/>
</dbReference>
<dbReference type="Proteomes" id="UP000770661">
    <property type="component" value="Unassembled WGS sequence"/>
</dbReference>
<dbReference type="PANTHER" id="PTHR12435">
    <property type="match status" value="1"/>
</dbReference>
<dbReference type="FunFam" id="3.40.50.300:FF:000827">
    <property type="entry name" value="KTI12 chromatin-associated homolog"/>
    <property type="match status" value="1"/>
</dbReference>
<proteinExistence type="inferred from homology"/>
<evidence type="ECO:0000256" key="1">
    <source>
        <dbReference type="ARBA" id="ARBA00022741"/>
    </source>
</evidence>
<dbReference type="EMBL" id="JACEEZ010012716">
    <property type="protein sequence ID" value="KAG0720528.1"/>
    <property type="molecule type" value="Genomic_DNA"/>
</dbReference>
<keyword evidence="6" id="KW-1185">Reference proteome</keyword>
<comment type="similarity">
    <text evidence="3">Belongs to the KTI12 family.</text>
</comment>
<dbReference type="GO" id="GO:0006357">
    <property type="term" value="P:regulation of transcription by RNA polymerase II"/>
    <property type="evidence" value="ECO:0007669"/>
    <property type="project" value="UniProtKB-ARBA"/>
</dbReference>
<evidence type="ECO:0000313" key="6">
    <source>
        <dbReference type="Proteomes" id="UP000770661"/>
    </source>
</evidence>
<name>A0A8J5CFT4_CHIOP</name>
<dbReference type="GO" id="GO:0006400">
    <property type="term" value="P:tRNA modification"/>
    <property type="evidence" value="ECO:0007669"/>
    <property type="project" value="UniProtKB-ARBA"/>
</dbReference>
<dbReference type="InterPro" id="IPR027417">
    <property type="entry name" value="P-loop_NTPase"/>
</dbReference>
<gene>
    <name evidence="5" type="primary">kti12</name>
    <name evidence="5" type="ORF">GWK47_048335</name>
</gene>
<protein>
    <recommendedName>
        <fullName evidence="4">Protein KTI12 homolog</fullName>
    </recommendedName>
</protein>
<keyword evidence="2" id="KW-0067">ATP-binding</keyword>
<dbReference type="OrthoDB" id="9972657at2759"/>
<evidence type="ECO:0000256" key="4">
    <source>
        <dbReference type="ARBA" id="ARBA00026170"/>
    </source>
</evidence>
<evidence type="ECO:0000313" key="5">
    <source>
        <dbReference type="EMBL" id="KAG0720528.1"/>
    </source>
</evidence>
<accession>A0A8J5CFT4</accession>
<evidence type="ECO:0000256" key="2">
    <source>
        <dbReference type="ARBA" id="ARBA00022840"/>
    </source>
</evidence>
<dbReference type="AlphaFoldDB" id="A0A8J5CFT4"/>
<dbReference type="Pfam" id="PF08433">
    <property type="entry name" value="KTI12"/>
    <property type="match status" value="1"/>
</dbReference>
<evidence type="ECO:0000256" key="3">
    <source>
        <dbReference type="ARBA" id="ARBA00025768"/>
    </source>
</evidence>
<dbReference type="InterPro" id="IPR013641">
    <property type="entry name" value="KTI12/PSTK"/>
</dbReference>
<reference evidence="5" key="1">
    <citation type="submission" date="2020-07" db="EMBL/GenBank/DDBJ databases">
        <title>The High-quality genome of the commercially important snow crab, Chionoecetes opilio.</title>
        <authorList>
            <person name="Jeong J.-H."/>
            <person name="Ryu S."/>
        </authorList>
    </citation>
    <scope>NUCLEOTIDE SEQUENCE</scope>
    <source>
        <strain evidence="5">MADBK_172401_WGS</strain>
        <tissue evidence="5">Digestive gland</tissue>
    </source>
</reference>
<organism evidence="5 6">
    <name type="scientific">Chionoecetes opilio</name>
    <name type="common">Atlantic snow crab</name>
    <name type="synonym">Cancer opilio</name>
    <dbReference type="NCBI Taxonomy" id="41210"/>
    <lineage>
        <taxon>Eukaryota</taxon>
        <taxon>Metazoa</taxon>
        <taxon>Ecdysozoa</taxon>
        <taxon>Arthropoda</taxon>
        <taxon>Crustacea</taxon>
        <taxon>Multicrustacea</taxon>
        <taxon>Malacostraca</taxon>
        <taxon>Eumalacostraca</taxon>
        <taxon>Eucarida</taxon>
        <taxon>Decapoda</taxon>
        <taxon>Pleocyemata</taxon>
        <taxon>Brachyura</taxon>
        <taxon>Eubrachyura</taxon>
        <taxon>Majoidea</taxon>
        <taxon>Majidae</taxon>
        <taxon>Chionoecetes</taxon>
    </lineage>
</organism>
<dbReference type="GO" id="GO:0005524">
    <property type="term" value="F:ATP binding"/>
    <property type="evidence" value="ECO:0007669"/>
    <property type="project" value="UniProtKB-KW"/>
</dbReference>
<sequence length="276" mass="31015">MPLVLLSGFPSSGKSKRAAEIKDYLEAEKGKTVFLVSENDALEEDKNGVFSDSQREKEVRGRLKAEVLRRLSKEDVVVLDSANYIKGYRYELYCASKQYKTPQCLVHTPAPIEEAWGWNLGRGGGEQYHREVFDGLVARYEAPNSSNRWDSPMFTVLPPDPPPLEDIYSALFLTRPPPPNQSTQTQPLSSTNFLYELDRSTQEVTKCVMAAQKTATPGEAIRVPGVAEALSLGRTITLPELTRARRQFIAYTKMHPVEDPQKIMLLFVQYLNSTLG</sequence>
<keyword evidence="1" id="KW-0547">Nucleotide-binding</keyword>
<dbReference type="SUPFAM" id="SSF52540">
    <property type="entry name" value="P-loop containing nucleoside triphosphate hydrolases"/>
    <property type="match status" value="1"/>
</dbReference>